<organism evidence="6 7">
    <name type="scientific">Besnoitia besnoiti</name>
    <name type="common">Apicomplexan protozoan</name>
    <dbReference type="NCBI Taxonomy" id="94643"/>
    <lineage>
        <taxon>Eukaryota</taxon>
        <taxon>Sar</taxon>
        <taxon>Alveolata</taxon>
        <taxon>Apicomplexa</taxon>
        <taxon>Conoidasida</taxon>
        <taxon>Coccidia</taxon>
        <taxon>Eucoccidiorida</taxon>
        <taxon>Eimeriorina</taxon>
        <taxon>Sarcocystidae</taxon>
        <taxon>Besnoitia</taxon>
    </lineage>
</organism>
<comment type="cofactor">
    <cofactor evidence="1">
        <name>FAD</name>
        <dbReference type="ChEBI" id="CHEBI:57692"/>
    </cofactor>
</comment>
<dbReference type="InterPro" id="IPR002938">
    <property type="entry name" value="FAD-bd"/>
</dbReference>
<feature type="region of interest" description="Disordered" evidence="4">
    <location>
        <begin position="796"/>
        <end position="845"/>
    </location>
</feature>
<comment type="caution">
    <text evidence="6">The sequence shown here is derived from an EMBL/GenBank/DDBJ whole genome shotgun (WGS) entry which is preliminary data.</text>
</comment>
<evidence type="ECO:0000313" key="7">
    <source>
        <dbReference type="Proteomes" id="UP000224006"/>
    </source>
</evidence>
<proteinExistence type="predicted"/>
<feature type="compositionally biased region" description="Basic residues" evidence="4">
    <location>
        <begin position="331"/>
        <end position="343"/>
    </location>
</feature>
<feature type="compositionally biased region" description="Low complexity" evidence="4">
    <location>
        <begin position="60"/>
        <end position="76"/>
    </location>
</feature>
<feature type="compositionally biased region" description="Basic and acidic residues" evidence="4">
    <location>
        <begin position="400"/>
        <end position="417"/>
    </location>
</feature>
<keyword evidence="3" id="KW-0274">FAD</keyword>
<feature type="region of interest" description="Disordered" evidence="4">
    <location>
        <begin position="1288"/>
        <end position="1339"/>
    </location>
</feature>
<dbReference type="STRING" id="94643.A0A2A9MF93"/>
<dbReference type="GO" id="GO:0016709">
    <property type="term" value="F:oxidoreductase activity, acting on paired donors, with incorporation or reduction of molecular oxygen, NAD(P)H as one donor, and incorporation of one atom of oxygen"/>
    <property type="evidence" value="ECO:0007669"/>
    <property type="project" value="UniProtKB-ARBA"/>
</dbReference>
<dbReference type="SUPFAM" id="SSF51905">
    <property type="entry name" value="FAD/NAD(P)-binding domain"/>
    <property type="match status" value="2"/>
</dbReference>
<evidence type="ECO:0000313" key="6">
    <source>
        <dbReference type="EMBL" id="PFH36579.1"/>
    </source>
</evidence>
<feature type="compositionally biased region" description="Gly residues" evidence="4">
    <location>
        <begin position="1306"/>
        <end position="1317"/>
    </location>
</feature>
<feature type="region of interest" description="Disordered" evidence="4">
    <location>
        <begin position="707"/>
        <end position="768"/>
    </location>
</feature>
<dbReference type="RefSeq" id="XP_029220588.1">
    <property type="nucleotide sequence ID" value="XM_029363222.1"/>
</dbReference>
<dbReference type="PANTHER" id="PTHR43004">
    <property type="entry name" value="TRK SYSTEM POTASSIUM UPTAKE PROTEIN"/>
    <property type="match status" value="1"/>
</dbReference>
<evidence type="ECO:0000256" key="3">
    <source>
        <dbReference type="ARBA" id="ARBA00022827"/>
    </source>
</evidence>
<feature type="region of interest" description="Disordered" evidence="4">
    <location>
        <begin position="327"/>
        <end position="480"/>
    </location>
</feature>
<evidence type="ECO:0000256" key="1">
    <source>
        <dbReference type="ARBA" id="ARBA00001974"/>
    </source>
</evidence>
<dbReference type="VEuPathDB" id="ToxoDB:BESB_047710"/>
<feature type="compositionally biased region" description="Basic and acidic residues" evidence="4">
    <location>
        <begin position="736"/>
        <end position="764"/>
    </location>
</feature>
<feature type="compositionally biased region" description="Basic and acidic residues" evidence="4">
    <location>
        <begin position="468"/>
        <end position="480"/>
    </location>
</feature>
<feature type="region of interest" description="Disordered" evidence="4">
    <location>
        <begin position="100"/>
        <end position="124"/>
    </location>
</feature>
<dbReference type="Gene3D" id="3.50.50.60">
    <property type="entry name" value="FAD/NAD(P)-binding domain"/>
    <property type="match status" value="3"/>
</dbReference>
<reference evidence="6 7" key="1">
    <citation type="submission" date="2017-09" db="EMBL/GenBank/DDBJ databases">
        <title>Genome sequencing of Besnoitia besnoiti strain Bb-Ger1.</title>
        <authorList>
            <person name="Schares G."/>
            <person name="Venepally P."/>
            <person name="Lorenzi H.A."/>
        </authorList>
    </citation>
    <scope>NUCLEOTIDE SEQUENCE [LARGE SCALE GENOMIC DNA]</scope>
    <source>
        <strain evidence="6 7">Bb-Ger1</strain>
    </source>
</reference>
<keyword evidence="2" id="KW-0285">Flavoprotein</keyword>
<feature type="compositionally biased region" description="Low complexity" evidence="4">
    <location>
        <begin position="107"/>
        <end position="123"/>
    </location>
</feature>
<feature type="compositionally biased region" description="Basic and acidic residues" evidence="4">
    <location>
        <begin position="34"/>
        <end position="47"/>
    </location>
</feature>
<feature type="compositionally biased region" description="Basic and acidic residues" evidence="4">
    <location>
        <begin position="447"/>
        <end position="460"/>
    </location>
</feature>
<dbReference type="GO" id="GO:0071949">
    <property type="term" value="F:FAD binding"/>
    <property type="evidence" value="ECO:0007669"/>
    <property type="project" value="InterPro"/>
</dbReference>
<evidence type="ECO:0000259" key="5">
    <source>
        <dbReference type="Pfam" id="PF01494"/>
    </source>
</evidence>
<dbReference type="Proteomes" id="UP000224006">
    <property type="component" value="Chromosome III"/>
</dbReference>
<evidence type="ECO:0000256" key="4">
    <source>
        <dbReference type="SAM" id="MobiDB-lite"/>
    </source>
</evidence>
<dbReference type="OrthoDB" id="346735at2759"/>
<dbReference type="KEGG" id="bbes:BESB_047710"/>
<dbReference type="GeneID" id="40309701"/>
<evidence type="ECO:0000256" key="2">
    <source>
        <dbReference type="ARBA" id="ARBA00022630"/>
    </source>
</evidence>
<feature type="region of interest" description="Disordered" evidence="4">
    <location>
        <begin position="28"/>
        <end position="76"/>
    </location>
</feature>
<sequence>MRLPAGSAAEGPAVDRGLRTAIALAKEAAARQLAGERSELAGEERHRGNGLAEGSEGGRRFSSPSSSRSSSLTSGSYYDSEGHALSHYSSPTSSYNYHDDQYSSDASLESSSCTSRSSSRSYGGRLGERAFYRPEADEPNAAGDAPWQEIPARVDVVIVGAGPTGLALAIDCQRKGLSYICVDVRQEMASDSRAVLLHPRTLEIMQDLGVADALILRGIRLRGLRMFVNGALVSETPLGPLVVPPHPQPGGLPLSSLSSAFLCASAAAAPPASSSSSATPFPYAVVLDQSATEAVLHERLRQLGGFVHRPVAVWRMEHQDVAEPACFAVPPRRRRHRRQRSPARRGASSGSSRQREGRSSEMSYRSGEDASSVREKASPNHTASEAASPVFSAEDGLEDEREKREVPSMGSGDKEGKAPAAGRAQEDAEDDEGRRAGARKSGAEIAGGEREGDGAEKNGEKVMNGVGEEARSPGKDQRVPEEAIARAGWSRQGSAAAPSKLPQERLSHRCFTTVGNPKRDTGRGGDDDASSIAPGFFLHEERDSEEDEDVDGYPVTIHMAKLSDSFGINDPAFISVKCRYVVGCDGAKSMIRKASSVTFDGTSRTTEFVLADVSLDWCNMTGSSGVGHQEVSSLSDPALVVPDGSSAEKAEIVATLHRILDNSPLDRLNLFLSEAGSLFLIPLLPPYDRVLPCTSCSAADDFATSAHSSPLARAASVDGDDAGSDRGRGFAPAEARGSRGRRDSLEREADRDAEGRTSARDGGQREGGLGRASALLAHTEASGNLRWRIMAVRDVPTARGPSSPRGRGDSAAPANRSDREGEADGGASARENGTGAAASDRGKGSTSFVSEDELIRLIEKMLPGTIVRRVHWSSAYAASSRVASRFKECRCFLAGDAAHVHPPFFSEGLNLGVQDAFNLGWKLASVLKGGASTRLLESYHQERHEVAKEVMQRASRTLGFLLGTGGKPSFLSRCVLQVVGPLLSRLPVLSEAVARSLSVVDVTYRAPSDVLGVEGAASYASLTPGMEVPDCLVKVTEIYRARTPLPPPAPPTYLYELLGKSQHVLLLHLLLLPAGSRVRNVFGCEMPGGPLAGESSSVHLLPLAVQQLLLQCARAPGAAGGTGELRASRAGGGGEVERALPETDWLQTATASSRQGPSRARRGRKTWGGLRIVWCIHGSLAAPHTVATPTSITTAMPRSHALLLHPPGRSGSTVGVPWAAVPSRTFSFLRGLSSANVFGTEPRGAAGDAPADVEGRGSGLEGPLTSILSSTKVDLFFPSLLKGGGARGLEAADAERQPSDGSAASGEGGAAPRGPGGPAETRDGRGPGNLGESRKAAGGSLGSLSSWIYGTRVAEGSPHADGANGSYSSWNNSRFYAHQSTGGGSDDDDGGNEPSTILLRRHLLELLPSGLLSQLQGPALPHPSLLLVDFVDEVITKFGLRLAPPGTAHAAARSGAFTLIRPDGHVAQGGYAGDAVASRALLDYFMNYF</sequence>
<dbReference type="EMBL" id="NWUJ01000003">
    <property type="protein sequence ID" value="PFH36579.1"/>
    <property type="molecule type" value="Genomic_DNA"/>
</dbReference>
<accession>A0A2A9MF93</accession>
<protein>
    <submittedName>
        <fullName evidence="6">FAD binding domain-containing protein</fullName>
    </submittedName>
</protein>
<dbReference type="Pfam" id="PF01494">
    <property type="entry name" value="FAD_binding_3"/>
    <property type="match status" value="3"/>
</dbReference>
<dbReference type="InterPro" id="IPR036188">
    <property type="entry name" value="FAD/NAD-bd_sf"/>
</dbReference>
<name>A0A2A9MF93_BESBE</name>
<feature type="compositionally biased region" description="Basic and acidic residues" evidence="4">
    <location>
        <begin position="366"/>
        <end position="378"/>
    </location>
</feature>
<feature type="domain" description="FAD-binding" evidence="5">
    <location>
        <begin position="849"/>
        <end position="954"/>
    </location>
</feature>
<keyword evidence="7" id="KW-1185">Reference proteome</keyword>
<gene>
    <name evidence="6" type="ORF">BESB_047710</name>
</gene>
<dbReference type="PANTHER" id="PTHR43004:SF19">
    <property type="entry name" value="BINDING MONOOXYGENASE, PUTATIVE (JCVI)-RELATED"/>
    <property type="match status" value="1"/>
</dbReference>
<feature type="domain" description="FAD-binding" evidence="5">
    <location>
        <begin position="575"/>
        <end position="621"/>
    </location>
</feature>
<dbReference type="InterPro" id="IPR050641">
    <property type="entry name" value="RIFMO-like"/>
</dbReference>
<feature type="domain" description="FAD-binding" evidence="5">
    <location>
        <begin position="153"/>
        <end position="311"/>
    </location>
</feature>